<proteinExistence type="predicted"/>
<protein>
    <recommendedName>
        <fullName evidence="1">Transposable element P transposase-like RNase H domain-containing protein</fullName>
    </recommendedName>
</protein>
<keyword evidence="3" id="KW-1185">Reference proteome</keyword>
<name>A0AAQ4E0C3_AMBAM</name>
<evidence type="ECO:0000313" key="3">
    <source>
        <dbReference type="Proteomes" id="UP001321473"/>
    </source>
</evidence>
<gene>
    <name evidence="2" type="ORF">V5799_015371</name>
</gene>
<dbReference type="AlphaFoldDB" id="A0AAQ4E0C3"/>
<evidence type="ECO:0000313" key="2">
    <source>
        <dbReference type="EMBL" id="KAK8768163.1"/>
    </source>
</evidence>
<organism evidence="2 3">
    <name type="scientific">Amblyomma americanum</name>
    <name type="common">Lone star tick</name>
    <dbReference type="NCBI Taxonomy" id="6943"/>
    <lineage>
        <taxon>Eukaryota</taxon>
        <taxon>Metazoa</taxon>
        <taxon>Ecdysozoa</taxon>
        <taxon>Arthropoda</taxon>
        <taxon>Chelicerata</taxon>
        <taxon>Arachnida</taxon>
        <taxon>Acari</taxon>
        <taxon>Parasitiformes</taxon>
        <taxon>Ixodida</taxon>
        <taxon>Ixodoidea</taxon>
        <taxon>Ixodidae</taxon>
        <taxon>Amblyomminae</taxon>
        <taxon>Amblyomma</taxon>
    </lineage>
</organism>
<dbReference type="Proteomes" id="UP001321473">
    <property type="component" value="Unassembled WGS sequence"/>
</dbReference>
<comment type="caution">
    <text evidence="2">The sequence shown here is derived from an EMBL/GenBank/DDBJ whole genome shotgun (WGS) entry which is preliminary data.</text>
</comment>
<evidence type="ECO:0000259" key="1">
    <source>
        <dbReference type="Pfam" id="PF21787"/>
    </source>
</evidence>
<accession>A0AAQ4E0C3</accession>
<dbReference type="Pfam" id="PF21787">
    <property type="entry name" value="TNP-like_RNaseH_N"/>
    <property type="match status" value="1"/>
</dbReference>
<reference evidence="2 3" key="1">
    <citation type="journal article" date="2023" name="Arcadia Sci">
        <title>De novo assembly of a long-read Amblyomma americanum tick genome.</title>
        <authorList>
            <person name="Chou S."/>
            <person name="Poskanzer K.E."/>
            <person name="Rollins M."/>
            <person name="Thuy-Boun P.S."/>
        </authorList>
    </citation>
    <scope>NUCLEOTIDE SEQUENCE [LARGE SCALE GENOMIC DNA]</scope>
    <source>
        <strain evidence="2">F_SG_1</strain>
        <tissue evidence="2">Salivary glands</tissue>
    </source>
</reference>
<dbReference type="InterPro" id="IPR048365">
    <property type="entry name" value="TNP-like_RNaseH_N"/>
</dbReference>
<feature type="domain" description="Transposable element P transposase-like RNase H" evidence="1">
    <location>
        <begin position="22"/>
        <end position="108"/>
    </location>
</feature>
<dbReference type="EMBL" id="JARKHS020024393">
    <property type="protein sequence ID" value="KAK8768163.1"/>
    <property type="molecule type" value="Genomic_DNA"/>
</dbReference>
<sequence length="110" mass="12118">MECDALRSSFSGLRAEDQLRILEEVFLALASKVATFNSEERYAVLMLNKIQLTPGLDYDITARSVIGRPTLPSSDPSAETVLATHALVFMLGGIASRWKQSVTYHLTADE</sequence>